<reference evidence="17" key="1">
    <citation type="submission" date="2021-02" db="EMBL/GenBank/DDBJ databases">
        <authorList>
            <person name="Nowell W R."/>
        </authorList>
    </citation>
    <scope>NUCLEOTIDE SEQUENCE</scope>
</reference>
<dbReference type="Proteomes" id="UP000663842">
    <property type="component" value="Unassembled WGS sequence"/>
</dbReference>
<evidence type="ECO:0000313" key="20">
    <source>
        <dbReference type="Proteomes" id="UP000663866"/>
    </source>
</evidence>
<evidence type="ECO:0000256" key="4">
    <source>
        <dbReference type="ARBA" id="ARBA00022679"/>
    </source>
</evidence>
<comment type="cofactor">
    <cofactor evidence="1">
        <name>Mn(2+)</name>
        <dbReference type="ChEBI" id="CHEBI:29035"/>
    </cofactor>
</comment>
<evidence type="ECO:0000256" key="5">
    <source>
        <dbReference type="ARBA" id="ARBA00022723"/>
    </source>
</evidence>
<dbReference type="FunFam" id="3.90.550.10:FF:000092">
    <property type="entry name" value="Glycogenin 2"/>
    <property type="match status" value="1"/>
</dbReference>
<comment type="catalytic activity">
    <reaction evidence="12">
        <text>L-tyrosyl-[glycogenin] + UDP-alpha-D-glucose = alpha-D-glucosyl-L-tyrosyl-[glycogenin] + UDP + H(+)</text>
        <dbReference type="Rhea" id="RHEA:23360"/>
        <dbReference type="Rhea" id="RHEA-COMP:14604"/>
        <dbReference type="Rhea" id="RHEA-COMP:14605"/>
        <dbReference type="ChEBI" id="CHEBI:15378"/>
        <dbReference type="ChEBI" id="CHEBI:46858"/>
        <dbReference type="ChEBI" id="CHEBI:58223"/>
        <dbReference type="ChEBI" id="CHEBI:58885"/>
        <dbReference type="ChEBI" id="CHEBI:140573"/>
        <dbReference type="EC" id="2.4.1.186"/>
    </reaction>
</comment>
<dbReference type="GO" id="GO:0046872">
    <property type="term" value="F:metal ion binding"/>
    <property type="evidence" value="ECO:0007669"/>
    <property type="project" value="UniProtKB-KW"/>
</dbReference>
<dbReference type="InterPro" id="IPR050587">
    <property type="entry name" value="GNT1/Glycosyltrans_8"/>
</dbReference>
<evidence type="ECO:0000256" key="2">
    <source>
        <dbReference type="ARBA" id="ARBA00004496"/>
    </source>
</evidence>
<name>A0A819LAJ0_9BILA</name>
<dbReference type="Proteomes" id="UP000663866">
    <property type="component" value="Unassembled WGS sequence"/>
</dbReference>
<comment type="subcellular location">
    <subcellularLocation>
        <location evidence="2">Cytoplasm</location>
    </subcellularLocation>
</comment>
<dbReference type="Proteomes" id="UP000681967">
    <property type="component" value="Unassembled WGS sequence"/>
</dbReference>
<sequence>MSSEAFVTLATTDGYALGALVVAQSLRKVGTQRSLVVMISNNLSDLIKQTLETSFDEVVVVEELNSYDNENLTLLSRPELGVTFTKINCWLLEKYSKCVFLDADVLVLRDIDDLFEREEFSAAPDAGWPDCFNSGVFVYRPSKETFRKLVQFASQQDASFDGGDQGLLNNFFSDWRTSDISRHLPFIYNVTSNTFYSYVPAVKRFRNDIRLVHFAGALKPWQLTYNPQNGKLSGNLEGQHDIQKEFLLHWWKIMYERVWPQLSKNNQQSQQNKSGVGIESHISVMNTFSSMIFYSNINNMKEKSILIENRRLSFPSIIDDLFNDISIRENLKRKFSTDKILPRSGIFHIKQGHTKTFYQYQSRNSHYDLFNYNDQQQCLTSENILALFSKGKKRENFTGTLTPSTFGFGAGSLFNYGSSTNDHGVQSGSVAHRREWEAGVVDYQGRDSFTNIQEQLEKNIAHQQPQQYHPSQQNTQATLGFDTPTVDVNQQASTAKDQSASSDKNE</sequence>
<evidence type="ECO:0000256" key="13">
    <source>
        <dbReference type="ARBA" id="ARBA00057883"/>
    </source>
</evidence>
<comment type="similarity">
    <text evidence="9">Belongs to the glycosyltransferase 8 family. Glycogenin subfamily.</text>
</comment>
<keyword evidence="6" id="KW-0320">Glycogen biosynthesis</keyword>
<dbReference type="CDD" id="cd02537">
    <property type="entry name" value="GT8_Glycogenin"/>
    <property type="match status" value="1"/>
</dbReference>
<keyword evidence="4" id="KW-0808">Transferase</keyword>
<evidence type="ECO:0000313" key="18">
    <source>
        <dbReference type="EMBL" id="CAF4007460.1"/>
    </source>
</evidence>
<evidence type="ECO:0000256" key="12">
    <source>
        <dbReference type="ARBA" id="ARBA00052293"/>
    </source>
</evidence>
<keyword evidence="8" id="KW-0464">Manganese</keyword>
<accession>A0A819LAJ0</accession>
<keyword evidence="7" id="KW-0325">Glycoprotein</keyword>
<dbReference type="SUPFAM" id="SSF53448">
    <property type="entry name" value="Nucleotide-diphospho-sugar transferases"/>
    <property type="match status" value="1"/>
</dbReference>
<dbReference type="GO" id="GO:0005978">
    <property type="term" value="P:glycogen biosynthetic process"/>
    <property type="evidence" value="ECO:0007669"/>
    <property type="project" value="UniProtKB-KW"/>
</dbReference>
<dbReference type="Pfam" id="PF01501">
    <property type="entry name" value="Glyco_transf_8"/>
    <property type="match status" value="2"/>
</dbReference>
<feature type="region of interest" description="Disordered" evidence="14">
    <location>
        <begin position="462"/>
        <end position="506"/>
    </location>
</feature>
<feature type="compositionally biased region" description="Low complexity" evidence="14">
    <location>
        <begin position="462"/>
        <end position="476"/>
    </location>
</feature>
<dbReference type="EMBL" id="CAJOBH010000676">
    <property type="protein sequence ID" value="CAF3809981.1"/>
    <property type="molecule type" value="Genomic_DNA"/>
</dbReference>
<dbReference type="EMBL" id="CAJOBF010001541">
    <property type="protein sequence ID" value="CAF3961246.1"/>
    <property type="molecule type" value="Genomic_DNA"/>
</dbReference>
<evidence type="ECO:0000256" key="1">
    <source>
        <dbReference type="ARBA" id="ARBA00001936"/>
    </source>
</evidence>
<evidence type="ECO:0000256" key="14">
    <source>
        <dbReference type="SAM" id="MobiDB-lite"/>
    </source>
</evidence>
<dbReference type="Gene3D" id="3.90.550.10">
    <property type="entry name" value="Spore Coat Polysaccharide Biosynthesis Protein SpsA, Chain A"/>
    <property type="match status" value="1"/>
</dbReference>
<evidence type="ECO:0000313" key="16">
    <source>
        <dbReference type="EMBL" id="CAF3886449.1"/>
    </source>
</evidence>
<proteinExistence type="inferred from homology"/>
<keyword evidence="3" id="KW-0963">Cytoplasm</keyword>
<dbReference type="EMBL" id="CAJOBI010001531">
    <property type="protein sequence ID" value="CAF3886449.1"/>
    <property type="molecule type" value="Genomic_DNA"/>
</dbReference>
<dbReference type="EC" id="2.4.1.186" evidence="10"/>
<evidence type="ECO:0000256" key="10">
    <source>
        <dbReference type="ARBA" id="ARBA00038934"/>
    </source>
</evidence>
<comment type="function">
    <text evidence="13">Self-glucosylating initiator of glycogen synthesis. It catalyzes the formation of a short alpha (1,4)-glucosyl chain covalently attached via a glucose 1-O-tyrosyl linkage to internal tyrosine residues and these chains act as primers for the elongation reaction catalyzed by glycogen synthase.</text>
</comment>
<keyword evidence="20" id="KW-1185">Reference proteome</keyword>
<dbReference type="GO" id="GO:0005737">
    <property type="term" value="C:cytoplasm"/>
    <property type="evidence" value="ECO:0007669"/>
    <property type="project" value="UniProtKB-SubCell"/>
</dbReference>
<organism evidence="17 19">
    <name type="scientific">Rotaria magnacalcarata</name>
    <dbReference type="NCBI Taxonomy" id="392030"/>
    <lineage>
        <taxon>Eukaryota</taxon>
        <taxon>Metazoa</taxon>
        <taxon>Spiralia</taxon>
        <taxon>Gnathifera</taxon>
        <taxon>Rotifera</taxon>
        <taxon>Eurotatoria</taxon>
        <taxon>Bdelloidea</taxon>
        <taxon>Philodinida</taxon>
        <taxon>Philodinidae</taxon>
        <taxon>Rotaria</taxon>
    </lineage>
</organism>
<evidence type="ECO:0000256" key="6">
    <source>
        <dbReference type="ARBA" id="ARBA00023056"/>
    </source>
</evidence>
<dbReference type="InterPro" id="IPR002495">
    <property type="entry name" value="Glyco_trans_8"/>
</dbReference>
<feature type="compositionally biased region" description="Polar residues" evidence="14">
    <location>
        <begin position="486"/>
        <end position="506"/>
    </location>
</feature>
<gene>
    <name evidence="15" type="ORF">BYL167_LOCUS3479</name>
    <name evidence="18" type="ORF">OVN521_LOCUS15415</name>
    <name evidence="16" type="ORF">SMN809_LOCUS5887</name>
    <name evidence="17" type="ORF">UXM345_LOCUS13931</name>
</gene>
<dbReference type="Proteomes" id="UP000676336">
    <property type="component" value="Unassembled WGS sequence"/>
</dbReference>
<keyword evidence="5" id="KW-0479">Metal-binding</keyword>
<evidence type="ECO:0000256" key="7">
    <source>
        <dbReference type="ARBA" id="ARBA00023180"/>
    </source>
</evidence>
<evidence type="ECO:0000313" key="19">
    <source>
        <dbReference type="Proteomes" id="UP000663842"/>
    </source>
</evidence>
<dbReference type="AlphaFoldDB" id="A0A819LAJ0"/>
<dbReference type="EMBL" id="CAJOBG010002448">
    <property type="protein sequence ID" value="CAF4007460.1"/>
    <property type="molecule type" value="Genomic_DNA"/>
</dbReference>
<evidence type="ECO:0000256" key="3">
    <source>
        <dbReference type="ARBA" id="ARBA00022490"/>
    </source>
</evidence>
<protein>
    <recommendedName>
        <fullName evidence="10">glycogenin glucosyltransferase</fullName>
        <ecNumber evidence="10">2.4.1.186</ecNumber>
    </recommendedName>
</protein>
<dbReference type="PANTHER" id="PTHR11183">
    <property type="entry name" value="GLYCOGENIN SUBFAMILY MEMBER"/>
    <property type="match status" value="1"/>
</dbReference>
<dbReference type="GO" id="GO:0008466">
    <property type="term" value="F:glycogenin glucosyltransferase activity"/>
    <property type="evidence" value="ECO:0007669"/>
    <property type="project" value="UniProtKB-EC"/>
</dbReference>
<evidence type="ECO:0000256" key="11">
    <source>
        <dbReference type="ARBA" id="ARBA00050886"/>
    </source>
</evidence>
<dbReference type="InterPro" id="IPR029044">
    <property type="entry name" value="Nucleotide-diphossugar_trans"/>
</dbReference>
<evidence type="ECO:0000313" key="15">
    <source>
        <dbReference type="EMBL" id="CAF3809981.1"/>
    </source>
</evidence>
<evidence type="ECO:0000256" key="9">
    <source>
        <dbReference type="ARBA" id="ARBA00038162"/>
    </source>
</evidence>
<comment type="caution">
    <text evidence="17">The sequence shown here is derived from an EMBL/GenBank/DDBJ whole genome shotgun (WGS) entry which is preliminary data.</text>
</comment>
<comment type="catalytic activity">
    <reaction evidence="11">
        <text>[1,4-alpha-D-glucosyl](n)-L-tyrosyl-[glycogenin] + UDP-alpha-D-glucose = [1,4-alpha-D-glucosyl](n+1)-L-tyrosyl-[glycogenin] + UDP + H(+)</text>
        <dbReference type="Rhea" id="RHEA:56560"/>
        <dbReference type="Rhea" id="RHEA-COMP:14606"/>
        <dbReference type="Rhea" id="RHEA-COMP:14607"/>
        <dbReference type="ChEBI" id="CHEBI:15378"/>
        <dbReference type="ChEBI" id="CHEBI:58223"/>
        <dbReference type="ChEBI" id="CHEBI:58885"/>
        <dbReference type="ChEBI" id="CHEBI:140574"/>
        <dbReference type="EC" id="2.4.1.186"/>
    </reaction>
</comment>
<evidence type="ECO:0000256" key="8">
    <source>
        <dbReference type="ARBA" id="ARBA00023211"/>
    </source>
</evidence>
<evidence type="ECO:0000313" key="17">
    <source>
        <dbReference type="EMBL" id="CAF3961246.1"/>
    </source>
</evidence>